<feature type="transmembrane region" description="Helical" evidence="11">
    <location>
        <begin position="1539"/>
        <end position="1566"/>
    </location>
</feature>
<dbReference type="PANTHER" id="PTHR12741">
    <property type="entry name" value="LYST-INTERACTING PROTEIN LIP5 DOPAMINE RESPONSIVE PROTEIN DRG-1"/>
    <property type="match status" value="1"/>
</dbReference>
<evidence type="ECO:0000256" key="8">
    <source>
        <dbReference type="ARBA" id="ARBA00023136"/>
    </source>
</evidence>
<evidence type="ECO:0000256" key="3">
    <source>
        <dbReference type="ARBA" id="ARBA00012589"/>
    </source>
</evidence>
<feature type="transmembrane region" description="Helical" evidence="11">
    <location>
        <begin position="1611"/>
        <end position="1633"/>
    </location>
</feature>
<protein>
    <recommendedName>
        <fullName evidence="3">1,3-beta-glucan synthase</fullName>
        <ecNumber evidence="3">2.4.1.34</ecNumber>
    </recommendedName>
    <alternativeName>
        <fullName evidence="9">1,3-beta-D-glucan-UDP glucosyltransferase</fullName>
    </alternativeName>
</protein>
<comment type="caution">
    <text evidence="13">The sequence shown here is derived from an EMBL/GenBank/DDBJ whole genome shotgun (WGS) entry which is preliminary data.</text>
</comment>
<evidence type="ECO:0000259" key="12">
    <source>
        <dbReference type="SMART" id="SM01205"/>
    </source>
</evidence>
<dbReference type="EC" id="2.4.1.34" evidence="3"/>
<evidence type="ECO:0000313" key="13">
    <source>
        <dbReference type="EMBL" id="GMM33498.1"/>
    </source>
</evidence>
<dbReference type="GO" id="GO:0000148">
    <property type="term" value="C:1,3-beta-D-glucan synthase complex"/>
    <property type="evidence" value="ECO:0007669"/>
    <property type="project" value="InterPro"/>
</dbReference>
<feature type="transmembrane region" description="Helical" evidence="11">
    <location>
        <begin position="1412"/>
        <end position="1430"/>
    </location>
</feature>
<dbReference type="Pfam" id="PF02364">
    <property type="entry name" value="Glucan_synthase"/>
    <property type="match status" value="1"/>
</dbReference>
<keyword evidence="4" id="KW-0328">Glycosyltransferase</keyword>
<feature type="transmembrane region" description="Helical" evidence="11">
    <location>
        <begin position="1386"/>
        <end position="1406"/>
    </location>
</feature>
<evidence type="ECO:0000256" key="6">
    <source>
        <dbReference type="ARBA" id="ARBA00022692"/>
    </source>
</evidence>
<evidence type="ECO:0000256" key="2">
    <source>
        <dbReference type="ARBA" id="ARBA00009040"/>
    </source>
</evidence>
<keyword evidence="6 11" id="KW-0812">Transmembrane</keyword>
<keyword evidence="5" id="KW-0808">Transferase</keyword>
<comment type="similarity">
    <text evidence="2">Belongs to the glycosyltransferase 48 family.</text>
</comment>
<organism evidence="13 14">
    <name type="scientific">Saccharomycopsis crataegensis</name>
    <dbReference type="NCBI Taxonomy" id="43959"/>
    <lineage>
        <taxon>Eukaryota</taxon>
        <taxon>Fungi</taxon>
        <taxon>Dikarya</taxon>
        <taxon>Ascomycota</taxon>
        <taxon>Saccharomycotina</taxon>
        <taxon>Saccharomycetes</taxon>
        <taxon>Saccharomycopsidaceae</taxon>
        <taxon>Saccharomycopsis</taxon>
    </lineage>
</organism>
<evidence type="ECO:0000256" key="10">
    <source>
        <dbReference type="ARBA" id="ARBA00047777"/>
    </source>
</evidence>
<comment type="subcellular location">
    <subcellularLocation>
        <location evidence="1">Membrane</location>
        <topology evidence="1">Multi-pass membrane protein</topology>
    </subcellularLocation>
</comment>
<feature type="domain" description="1,3-beta-glucan synthase component FKS1-like" evidence="12">
    <location>
        <begin position="219"/>
        <end position="331"/>
    </location>
</feature>
<feature type="transmembrane region" description="Helical" evidence="11">
    <location>
        <begin position="418"/>
        <end position="441"/>
    </location>
</feature>
<dbReference type="InterPro" id="IPR056261">
    <property type="entry name" value="FKS1-like_dom2"/>
</dbReference>
<evidence type="ECO:0000256" key="1">
    <source>
        <dbReference type="ARBA" id="ARBA00004141"/>
    </source>
</evidence>
<evidence type="ECO:0000256" key="7">
    <source>
        <dbReference type="ARBA" id="ARBA00022989"/>
    </source>
</evidence>
<feature type="transmembrane region" description="Helical" evidence="11">
    <location>
        <begin position="1295"/>
        <end position="1316"/>
    </location>
</feature>
<evidence type="ECO:0000313" key="14">
    <source>
        <dbReference type="Proteomes" id="UP001360560"/>
    </source>
</evidence>
<feature type="transmembrane region" description="Helical" evidence="11">
    <location>
        <begin position="1497"/>
        <end position="1519"/>
    </location>
</feature>
<dbReference type="GO" id="GO:0003843">
    <property type="term" value="F:1,3-beta-D-glucan synthase activity"/>
    <property type="evidence" value="ECO:0007669"/>
    <property type="project" value="UniProtKB-EC"/>
</dbReference>
<keyword evidence="14" id="KW-1185">Reference proteome</keyword>
<dbReference type="GO" id="GO:0051278">
    <property type="term" value="P:fungal-type cell wall polysaccharide biosynthetic process"/>
    <property type="evidence" value="ECO:0007669"/>
    <property type="project" value="TreeGrafter"/>
</dbReference>
<proteinExistence type="inferred from homology"/>
<feature type="transmembrane region" description="Helical" evidence="11">
    <location>
        <begin position="548"/>
        <end position="568"/>
    </location>
</feature>
<gene>
    <name evidence="13" type="ORF">DASC09_008230</name>
</gene>
<accession>A0AAV5QF93</accession>
<name>A0AAV5QF93_9ASCO</name>
<dbReference type="SMART" id="SM01205">
    <property type="entry name" value="FKS1_dom1"/>
    <property type="match status" value="1"/>
</dbReference>
<evidence type="ECO:0000256" key="5">
    <source>
        <dbReference type="ARBA" id="ARBA00022679"/>
    </source>
</evidence>
<dbReference type="PANTHER" id="PTHR12741:SF48">
    <property type="entry name" value="1,3-BETA-GLUCAN SYNTHASE COMPONENT FKS1-RELATED"/>
    <property type="match status" value="1"/>
</dbReference>
<dbReference type="InterPro" id="IPR003440">
    <property type="entry name" value="Glyco_trans_48_dom"/>
</dbReference>
<dbReference type="RefSeq" id="XP_064850498.1">
    <property type="nucleotide sequence ID" value="XM_064994426.1"/>
</dbReference>
<feature type="transmembrane region" description="Helical" evidence="11">
    <location>
        <begin position="453"/>
        <end position="473"/>
    </location>
</feature>
<reference evidence="13 14" key="1">
    <citation type="journal article" date="2023" name="Elife">
        <title>Identification of key yeast species and microbe-microbe interactions impacting larval growth of Drosophila in the wild.</title>
        <authorList>
            <person name="Mure A."/>
            <person name="Sugiura Y."/>
            <person name="Maeda R."/>
            <person name="Honda K."/>
            <person name="Sakurai N."/>
            <person name="Takahashi Y."/>
            <person name="Watada M."/>
            <person name="Katoh T."/>
            <person name="Gotoh A."/>
            <person name="Gotoh Y."/>
            <person name="Taniguchi I."/>
            <person name="Nakamura K."/>
            <person name="Hayashi T."/>
            <person name="Katayama T."/>
            <person name="Uemura T."/>
            <person name="Hattori Y."/>
        </authorList>
    </citation>
    <scope>NUCLEOTIDE SEQUENCE [LARGE SCALE GENOMIC DNA]</scope>
    <source>
        <strain evidence="13 14">SC-9</strain>
    </source>
</reference>
<comment type="catalytic activity">
    <reaction evidence="10">
        <text>[(1-&gt;3)-beta-D-glucosyl](n) + UDP-alpha-D-glucose = [(1-&gt;3)-beta-D-glucosyl](n+1) + UDP + H(+)</text>
        <dbReference type="Rhea" id="RHEA:21476"/>
        <dbReference type="Rhea" id="RHEA-COMP:11146"/>
        <dbReference type="Rhea" id="RHEA-COMP:14303"/>
        <dbReference type="ChEBI" id="CHEBI:15378"/>
        <dbReference type="ChEBI" id="CHEBI:37671"/>
        <dbReference type="ChEBI" id="CHEBI:58223"/>
        <dbReference type="ChEBI" id="CHEBI:58885"/>
        <dbReference type="EC" id="2.4.1.34"/>
    </reaction>
</comment>
<keyword evidence="7 11" id="KW-1133">Transmembrane helix</keyword>
<feature type="transmembrane region" description="Helical" evidence="11">
    <location>
        <begin position="589"/>
        <end position="614"/>
    </location>
</feature>
<evidence type="ECO:0000256" key="9">
    <source>
        <dbReference type="ARBA" id="ARBA00031935"/>
    </source>
</evidence>
<dbReference type="Proteomes" id="UP001360560">
    <property type="component" value="Unassembled WGS sequence"/>
</dbReference>
<feature type="transmembrane region" description="Helical" evidence="11">
    <location>
        <begin position="1243"/>
        <end position="1262"/>
    </location>
</feature>
<dbReference type="Pfam" id="PF23605">
    <property type="entry name" value="FKS1_dom2"/>
    <property type="match status" value="1"/>
</dbReference>
<dbReference type="Pfam" id="PF14288">
    <property type="entry name" value="FKS1_dom1"/>
    <property type="match status" value="1"/>
</dbReference>
<dbReference type="InterPro" id="IPR026899">
    <property type="entry name" value="FKS1-like_dom1"/>
</dbReference>
<feature type="transmembrane region" description="Helical" evidence="11">
    <location>
        <begin position="379"/>
        <end position="398"/>
    </location>
</feature>
<dbReference type="GO" id="GO:0005886">
    <property type="term" value="C:plasma membrane"/>
    <property type="evidence" value="ECO:0007669"/>
    <property type="project" value="TreeGrafter"/>
</dbReference>
<feature type="transmembrane region" description="Helical" evidence="11">
    <location>
        <begin position="1578"/>
        <end position="1599"/>
    </location>
</feature>
<evidence type="ECO:0000256" key="4">
    <source>
        <dbReference type="ARBA" id="ARBA00022676"/>
    </source>
</evidence>
<feature type="transmembrane region" description="Helical" evidence="11">
    <location>
        <begin position="1740"/>
        <end position="1763"/>
    </location>
</feature>
<dbReference type="GeneID" id="90071477"/>
<dbReference type="GO" id="GO:0006075">
    <property type="term" value="P:(1-&gt;3)-beta-D-glucan biosynthetic process"/>
    <property type="evidence" value="ECO:0007669"/>
    <property type="project" value="InterPro"/>
</dbReference>
<keyword evidence="8 11" id="KW-0472">Membrane</keyword>
<sequence length="1810" mass="209890">MADTRITETDDDDGSGMIDVLRDIYGEDEHADYDSEFERYDIPENNNENNHSETHSRLFLYRSCKYPAYCEENDQSITQQEIEKIFLRLKDFFGFQSGSMKNMLDHFMVQLDSRSSRLTCKEALVTLHADYIGGDNANYRKWYFSAMLDVDGLDDLTLSKTEELTEEQKRTIYKLSTTLENRSSDEILTTEIIRNDLKHKNFKEIEYSWKLMNNSLTPEQLVEQIALYLLIWGEANQIRFTPETLCFIYKLAYDKYKSKKLSENIETVADGNFLENVINPLYAFIKMETYKKYDGKFMKRDRDHKKVIGYDDVNQLFWYKKGLKRILVKENNRKSRLLDYEKGQRYDKLPNVVWKKAFYKTYKESRTWMHLFTNFNRIWIIHLSTFWYYTIFNSPTLYTPKYVQTLDNKPLPQVTFSILSLGSSIACLIQFIATISEWFFVPQKWPGAQNLSVRFFLLLVIFFVNVAPSYYILVHVPIDTYSKSAHILSIVQFIISILTFTFFASRPLGALFGSYLNNSSSHIGKYYASNEFTAAFPKLAPADKTSSYILWVVIFICKFTESYYFLTLSIKDPVRVLSIMRMTRCVGEIYYGNLICTYQPLVVLVLMYIIDLILFFLDTYLWYIICNCVFSCVSSYKAGFSVLSPWKDQYGSLPERIYTKILATAEIEVKYKPKILISQIWNSIVITMYKEHILTLPYVERLLYRQIESETEGKMALKEPALFITKGEGKNDMGLAYVPKNSEAERRLSFFSRSLASSMSDPIPVEHMPTFSVLVPHYSEKIILTLKEVIRGSDDHSKVSLLEYLKILYPLEWDCFVNDTRIIAGQKLEEERKKQNESYFYNYVSTEKESIENPYWSKVLDKPFLLVGYKSEIPEFTLRTRIWASLRSQTLYRTISGFMNYAKALKLLYRVENPELITRAVENGTDFEKDIETMAFRKFNMMVSMQRYQEFNTDEIESTDFLLRAYPYLKIAYLEKVPCESQNEWDDSYKYYSCLIDGKSEIDSNGRRIPYYKIQLSGNPILGDGKADNQNHALIFYRGEYIQVIDANQDNYLEECLKIRSVLSEFEELNGLNVNPYIPDSKQETKIPVAIIGAREYIFSENTGVLGDVAAGKEQTFGTLFARTLAIIGGKLHYGHPDFLNSIFMTTRGGISKAQKGLHLNEDIYAGMTAVCRGGRIKHCDYYQCGKGRDLGFGSILNFTTKIGAGMGEQLLSREYYYMGTQLPLDIFLSFYYAHAGFHINNLLIILSVNLFMCVVVNLGALNHESIKCIYNKDVPITDIQIPLGCYNIQPVLDWVTRFVLSIFICFFIAFLPLILQEFTERGLWKVITRLTSHFLSLSPVFEVFACQIYSTSLTSNLAFGGAKYISSGRGFATTRVPFWEQYSKFATTSIYSGAYLFLTLLFASLTMWQPALLWFWISSVSLCLAPFIFNPHQFSFTDFFVDYREYIKWLIRGNDNFDSRSWISFARQSRSRFTGFRKGKTKPTYKNIQKPSVSNLFYSEVLSSLFYALSSFLGYTFVNAQNGVKEVKATNSVLRLAVIAGLPIALDTIIVSVLVTFSIFCGPVARCCYSKKPRIGGYIAALAHGLSVICHIACWELLYFLESWNFPRALMGLICGISTQNIIFQFVIVLFLNREERHNHVNKAWWDGNWLEAQTDTFKGILFFREWAVKIVELSRFSLDFILGHFILFIQTPILFLPYIDKWHSLMLFWFTPTKDSLAPSISSKRKLRRRRIVMRYSLLYFLIMITCLTSIIVAPFTASYIPNPERYLPKFFNGIVQPNYQNNNDTGENAPTTVLRNTPTLAPIKTMF</sequence>
<feature type="transmembrane region" description="Helical" evidence="11">
    <location>
        <begin position="485"/>
        <end position="504"/>
    </location>
</feature>
<evidence type="ECO:0000256" key="11">
    <source>
        <dbReference type="SAM" id="Phobius"/>
    </source>
</evidence>
<dbReference type="EMBL" id="BTFZ01000001">
    <property type="protein sequence ID" value="GMM33498.1"/>
    <property type="molecule type" value="Genomic_DNA"/>
</dbReference>